<sequence length="224" mass="25125">MKRLITILFLISISTVLFAAPSTYFKVDYDISYDSNVYSEPLPRHADVNWLNGKVSEPYFKRLNHGISLTVDQYFSPKGRTGLSINAKIGNAFKCDDFIPEGDFSSATWEYVKHDGLEDEKLKVFLSIGPIFRAQFGKFDLGIALRGSAGSFDLFVDGVIVGIQAEPYVNVFFNDSIFLNIGAYFDAHLMYLYTKHEDLWFKDGYTAISMGAFVGVGIKLGERG</sequence>
<dbReference type="RefSeq" id="WP_154424452.1">
    <property type="nucleotide sequence ID" value="NZ_VUNN01000002.1"/>
</dbReference>
<accession>A0A7X2TQX2</accession>
<dbReference type="Proteomes" id="UP000460549">
    <property type="component" value="Unassembled WGS sequence"/>
</dbReference>
<organism evidence="2 3">
    <name type="scientific">Bullifex porci</name>
    <dbReference type="NCBI Taxonomy" id="2606638"/>
    <lineage>
        <taxon>Bacteria</taxon>
        <taxon>Pseudomonadati</taxon>
        <taxon>Spirochaetota</taxon>
        <taxon>Spirochaetia</taxon>
        <taxon>Spirochaetales</taxon>
        <taxon>Spirochaetaceae</taxon>
        <taxon>Bullifex</taxon>
    </lineage>
</organism>
<evidence type="ECO:0000256" key="1">
    <source>
        <dbReference type="SAM" id="SignalP"/>
    </source>
</evidence>
<feature type="signal peptide" evidence="1">
    <location>
        <begin position="1"/>
        <end position="19"/>
    </location>
</feature>
<keyword evidence="3" id="KW-1185">Reference proteome</keyword>
<feature type="chain" id="PRO_5030669981" evidence="1">
    <location>
        <begin position="20"/>
        <end position="224"/>
    </location>
</feature>
<protein>
    <submittedName>
        <fullName evidence="2">Uncharacterized protein</fullName>
    </submittedName>
</protein>
<gene>
    <name evidence="2" type="ORF">FYJ80_02000</name>
</gene>
<evidence type="ECO:0000313" key="2">
    <source>
        <dbReference type="EMBL" id="MSU05555.1"/>
    </source>
</evidence>
<dbReference type="EMBL" id="VUNN01000002">
    <property type="protein sequence ID" value="MSU05555.1"/>
    <property type="molecule type" value="Genomic_DNA"/>
</dbReference>
<proteinExistence type="predicted"/>
<keyword evidence="1" id="KW-0732">Signal</keyword>
<evidence type="ECO:0000313" key="3">
    <source>
        <dbReference type="Proteomes" id="UP000460549"/>
    </source>
</evidence>
<reference evidence="2 3" key="1">
    <citation type="submission" date="2019-08" db="EMBL/GenBank/DDBJ databases">
        <title>In-depth cultivation of the pig gut microbiome towards novel bacterial diversity and tailored functional studies.</title>
        <authorList>
            <person name="Wylensek D."/>
            <person name="Hitch T.C.A."/>
            <person name="Clavel T."/>
        </authorList>
    </citation>
    <scope>NUCLEOTIDE SEQUENCE [LARGE SCALE GENOMIC DNA]</scope>
    <source>
        <strain evidence="2 3">NM-380-WT-3C1</strain>
    </source>
</reference>
<name>A0A7X2TQX2_9SPIO</name>
<comment type="caution">
    <text evidence="2">The sequence shown here is derived from an EMBL/GenBank/DDBJ whole genome shotgun (WGS) entry which is preliminary data.</text>
</comment>
<dbReference type="AlphaFoldDB" id="A0A7X2TQX2"/>